<feature type="compositionally biased region" description="Basic and acidic residues" evidence="1">
    <location>
        <begin position="439"/>
        <end position="451"/>
    </location>
</feature>
<reference evidence="3 4" key="1">
    <citation type="journal article" date="2018" name="Mol. Plant">
        <title>The genome of Artemisia annua provides insight into the evolution of Asteraceae family and artemisinin biosynthesis.</title>
        <authorList>
            <person name="Shen Q."/>
            <person name="Zhang L."/>
            <person name="Liao Z."/>
            <person name="Wang S."/>
            <person name="Yan T."/>
            <person name="Shi P."/>
            <person name="Liu M."/>
            <person name="Fu X."/>
            <person name="Pan Q."/>
            <person name="Wang Y."/>
            <person name="Lv Z."/>
            <person name="Lu X."/>
            <person name="Zhang F."/>
            <person name="Jiang W."/>
            <person name="Ma Y."/>
            <person name="Chen M."/>
            <person name="Hao X."/>
            <person name="Li L."/>
            <person name="Tang Y."/>
            <person name="Lv G."/>
            <person name="Zhou Y."/>
            <person name="Sun X."/>
            <person name="Brodelius P.E."/>
            <person name="Rose J.K.C."/>
            <person name="Tang K."/>
        </authorList>
    </citation>
    <scope>NUCLEOTIDE SEQUENCE [LARGE SCALE GENOMIC DNA]</scope>
    <source>
        <strain evidence="4">cv. Huhao1</strain>
        <tissue evidence="3">Leaf</tissue>
    </source>
</reference>
<protein>
    <recommendedName>
        <fullName evidence="2">DUF8039 domain-containing protein</fullName>
    </recommendedName>
</protein>
<keyword evidence="4" id="KW-1185">Reference proteome</keyword>
<evidence type="ECO:0000259" key="2">
    <source>
        <dbReference type="Pfam" id="PF26133"/>
    </source>
</evidence>
<sequence length="860" mass="98907">MAYYHYEEYIQYSQLPETSCEVVELIRLGQGLGKWQNLYGKYIGTRTRRLISMNIEDWKHVTEKEKDFLWLDIKTHFRLENNDVKVPTLLSCGTKWKAWKTELRGKYMLNNKSPMDTWTYIEPHVWEEFCRKENTPAKIKLREEASERGKQYEIDRPRLGPKGYQGFEEKWEKERNDPDKATDLHKVPDIRGSNYCLARAPRDKDGNTKPLPELVDLSKDLTKASQQLSEGTIESKAGVDPLILVMGPEHGGRTRGEEIENLVTQKVKEVIKSPEFWEVMRGEIRREIQSESNKGLSARQDEVEFPRQSVASTTNVIKLNCIKEETYCCLYVPSSVSTQEKVTCATATVFPIGDGHIHGKKLLQGHMKVSVIKVVDFYKTMELPVPDDEFPTLLNAVKGFIQWPISAIARFKGLAKTQVSGVPTKSVPPQHQKVPATTEQRKGIETAQEPRNKKKALEKINNHIMVPNKIAEQLTAKEQDEKRKAGYRKALNDLKPAITLHRPKSVLNGYNRWMSRGNDCVEPYNLHVDKEVFRQVEDFYFAINPTDIIELLTNKRLELGILTCFEMSLYQLKGRSQQNKVGFLHPELIMPDVFGANRGATLDYLDRALEDYEFYVAPYLQGEHYVLFIICPEHGRGFILDSSKESVFRSNDEYMLAGLVDSVLGSSLKWELPIVNRQSGTWECGYYVMKWMQDFVLKYQNDNFSNTIPWGEERRLENTELDAVIGAWFTLWRELMKDLKDKDRWWELVQGSLLLLCIDNAFKGGVWEGSFNCLSALKVDYMDINENTFGGSRIQEPGGVWSLIDILPKQCNGHQLYFDATQKEGQWSTIKRLGEMLGEQSIDSSLMGKLATRIATLKLS</sequence>
<dbReference type="AlphaFoldDB" id="A0A2U1LU04"/>
<dbReference type="SUPFAM" id="SSF54001">
    <property type="entry name" value="Cysteine proteinases"/>
    <property type="match status" value="1"/>
</dbReference>
<gene>
    <name evidence="3" type="ORF">CTI12_AA453870</name>
</gene>
<dbReference type="PANTHER" id="PTHR33018:SF37">
    <property type="entry name" value="TRANSPOSASE TNP1_EN_SPM-LIKE DOMAIN-CONTAINING PROTEIN"/>
    <property type="match status" value="1"/>
</dbReference>
<dbReference type="InterPro" id="IPR038765">
    <property type="entry name" value="Papain-like_cys_pep_sf"/>
</dbReference>
<dbReference type="OrthoDB" id="1731907at2759"/>
<accession>A0A2U1LU04</accession>
<feature type="domain" description="DUF8039" evidence="2">
    <location>
        <begin position="322"/>
        <end position="408"/>
    </location>
</feature>
<name>A0A2U1LU04_ARTAN</name>
<dbReference type="InterPro" id="IPR058352">
    <property type="entry name" value="DUF8039"/>
</dbReference>
<organism evidence="3 4">
    <name type="scientific">Artemisia annua</name>
    <name type="common">Sweet wormwood</name>
    <dbReference type="NCBI Taxonomy" id="35608"/>
    <lineage>
        <taxon>Eukaryota</taxon>
        <taxon>Viridiplantae</taxon>
        <taxon>Streptophyta</taxon>
        <taxon>Embryophyta</taxon>
        <taxon>Tracheophyta</taxon>
        <taxon>Spermatophyta</taxon>
        <taxon>Magnoliopsida</taxon>
        <taxon>eudicotyledons</taxon>
        <taxon>Gunneridae</taxon>
        <taxon>Pentapetalae</taxon>
        <taxon>asterids</taxon>
        <taxon>campanulids</taxon>
        <taxon>Asterales</taxon>
        <taxon>Asteraceae</taxon>
        <taxon>Asteroideae</taxon>
        <taxon>Anthemideae</taxon>
        <taxon>Artemisiinae</taxon>
        <taxon>Artemisia</taxon>
    </lineage>
</organism>
<dbReference type="Pfam" id="PF26133">
    <property type="entry name" value="DUF8039"/>
    <property type="match status" value="1"/>
</dbReference>
<dbReference type="EMBL" id="PKPP01007772">
    <property type="protein sequence ID" value="PWA52486.1"/>
    <property type="molecule type" value="Genomic_DNA"/>
</dbReference>
<evidence type="ECO:0000313" key="3">
    <source>
        <dbReference type="EMBL" id="PWA52486.1"/>
    </source>
</evidence>
<feature type="region of interest" description="Disordered" evidence="1">
    <location>
        <begin position="421"/>
        <end position="451"/>
    </location>
</feature>
<proteinExistence type="predicted"/>
<comment type="caution">
    <text evidence="3">The sequence shown here is derived from an EMBL/GenBank/DDBJ whole genome shotgun (WGS) entry which is preliminary data.</text>
</comment>
<evidence type="ECO:0000313" key="4">
    <source>
        <dbReference type="Proteomes" id="UP000245207"/>
    </source>
</evidence>
<evidence type="ECO:0000256" key="1">
    <source>
        <dbReference type="SAM" id="MobiDB-lite"/>
    </source>
</evidence>
<dbReference type="Gene3D" id="3.40.395.10">
    <property type="entry name" value="Adenoviral Proteinase, Chain A"/>
    <property type="match status" value="1"/>
</dbReference>
<dbReference type="Proteomes" id="UP000245207">
    <property type="component" value="Unassembled WGS sequence"/>
</dbReference>
<dbReference type="PANTHER" id="PTHR33018">
    <property type="entry name" value="OS10G0338966 PROTEIN-RELATED"/>
    <property type="match status" value="1"/>
</dbReference>